<proteinExistence type="predicted"/>
<keyword evidence="3" id="KW-1185">Reference proteome</keyword>
<evidence type="ECO:0000313" key="2">
    <source>
        <dbReference type="EMBL" id="MBB3076411.1"/>
    </source>
</evidence>
<sequence>MSTSYTATYRRTDVGRSGGGKVSYAPFLTHQGVETTMEETGVIRPRG</sequence>
<dbReference type="EMBL" id="JACHXE010000002">
    <property type="protein sequence ID" value="MBB3076411.1"/>
    <property type="molecule type" value="Genomic_DNA"/>
</dbReference>
<organism evidence="2 3">
    <name type="scientific">Streptomyces violarus</name>
    <dbReference type="NCBI Taxonomy" id="67380"/>
    <lineage>
        <taxon>Bacteria</taxon>
        <taxon>Bacillati</taxon>
        <taxon>Actinomycetota</taxon>
        <taxon>Actinomycetes</taxon>
        <taxon>Kitasatosporales</taxon>
        <taxon>Streptomycetaceae</taxon>
        <taxon>Streptomyces</taxon>
    </lineage>
</organism>
<protein>
    <submittedName>
        <fullName evidence="2">Uncharacterized protein</fullName>
    </submittedName>
</protein>
<dbReference type="AlphaFoldDB" id="A0A7W5F1D9"/>
<gene>
    <name evidence="2" type="ORF">FHS41_002888</name>
</gene>
<name>A0A7W5F1D9_9ACTN</name>
<reference evidence="2 3" key="1">
    <citation type="submission" date="2020-08" db="EMBL/GenBank/DDBJ databases">
        <title>Genomic Encyclopedia of Type Strains, Phase III (KMG-III): the genomes of soil and plant-associated and newly described type strains.</title>
        <authorList>
            <person name="Whitman W."/>
        </authorList>
    </citation>
    <scope>NUCLEOTIDE SEQUENCE [LARGE SCALE GENOMIC DNA]</scope>
    <source>
        <strain evidence="2 3">CECT 3237</strain>
    </source>
</reference>
<comment type="caution">
    <text evidence="2">The sequence shown here is derived from an EMBL/GenBank/DDBJ whole genome shotgun (WGS) entry which is preliminary data.</text>
</comment>
<accession>A0A7W5F1D9</accession>
<feature type="region of interest" description="Disordered" evidence="1">
    <location>
        <begin position="1"/>
        <end position="24"/>
    </location>
</feature>
<evidence type="ECO:0000313" key="3">
    <source>
        <dbReference type="Proteomes" id="UP000572907"/>
    </source>
</evidence>
<dbReference type="Proteomes" id="UP000572907">
    <property type="component" value="Unassembled WGS sequence"/>
</dbReference>
<evidence type="ECO:0000256" key="1">
    <source>
        <dbReference type="SAM" id="MobiDB-lite"/>
    </source>
</evidence>